<accession>A0A9W8UJF4</accession>
<comment type="caution">
    <text evidence="4">The sequence shown here is derived from an EMBL/GenBank/DDBJ whole genome shotgun (WGS) entry which is preliminary data.</text>
</comment>
<dbReference type="Gene3D" id="3.90.1300.10">
    <property type="entry name" value="Amidase signature (AS) domain"/>
    <property type="match status" value="1"/>
</dbReference>
<gene>
    <name evidence="4" type="ORF">LMH87_009319</name>
</gene>
<evidence type="ECO:0000313" key="5">
    <source>
        <dbReference type="Proteomes" id="UP001144673"/>
    </source>
</evidence>
<organism evidence="4 5">
    <name type="scientific">Akanthomyces muscarius</name>
    <name type="common">Entomopathogenic fungus</name>
    <name type="synonym">Lecanicillium muscarium</name>
    <dbReference type="NCBI Taxonomy" id="2231603"/>
    <lineage>
        <taxon>Eukaryota</taxon>
        <taxon>Fungi</taxon>
        <taxon>Dikarya</taxon>
        <taxon>Ascomycota</taxon>
        <taxon>Pezizomycotina</taxon>
        <taxon>Sordariomycetes</taxon>
        <taxon>Hypocreomycetidae</taxon>
        <taxon>Hypocreales</taxon>
        <taxon>Cordycipitaceae</taxon>
        <taxon>Akanthomyces</taxon>
    </lineage>
</organism>
<reference evidence="4" key="1">
    <citation type="journal article" date="2023" name="Access Microbiol">
        <title>De-novo genome assembly for Akanthomyces muscarius, a biocontrol agent of insect agricultural pests.</title>
        <authorList>
            <person name="Erdos Z."/>
            <person name="Studholme D.J."/>
            <person name="Raymond B."/>
            <person name="Sharma M."/>
        </authorList>
    </citation>
    <scope>NUCLEOTIDE SEQUENCE</scope>
    <source>
        <strain evidence="4">Ve6</strain>
    </source>
</reference>
<dbReference type="SUPFAM" id="SSF75304">
    <property type="entry name" value="Amidase signature (AS) enzymes"/>
    <property type="match status" value="1"/>
</dbReference>
<protein>
    <recommendedName>
        <fullName evidence="3">Amidase domain-containing protein</fullName>
    </recommendedName>
</protein>
<evidence type="ECO:0000256" key="1">
    <source>
        <dbReference type="ARBA" id="ARBA00009199"/>
    </source>
</evidence>
<comment type="similarity">
    <text evidence="1">Belongs to the amidase family.</text>
</comment>
<dbReference type="GO" id="GO:0016787">
    <property type="term" value="F:hydrolase activity"/>
    <property type="evidence" value="ECO:0007669"/>
    <property type="project" value="UniProtKB-KW"/>
</dbReference>
<dbReference type="Pfam" id="PF01425">
    <property type="entry name" value="Amidase"/>
    <property type="match status" value="1"/>
</dbReference>
<dbReference type="RefSeq" id="XP_056053457.1">
    <property type="nucleotide sequence ID" value="XM_056196293.1"/>
</dbReference>
<evidence type="ECO:0000259" key="3">
    <source>
        <dbReference type="Pfam" id="PF01425"/>
    </source>
</evidence>
<dbReference type="PANTHER" id="PTHR46072:SF8">
    <property type="entry name" value="AMIDASE DOMAIN-CONTAINING PROTEIN"/>
    <property type="match status" value="1"/>
</dbReference>
<evidence type="ECO:0000313" key="4">
    <source>
        <dbReference type="EMBL" id="KAJ4152799.1"/>
    </source>
</evidence>
<dbReference type="KEGG" id="amus:LMH87_009319"/>
<sequence length="135" mass="14861">MIGFRNQYREYWASTSSHTKNGRPVDAVILPVSPYAGFKPGKFDYSAYTSIVNILGYSSAVVQVTFGDKSVDVVKDDYKPLGERDKLNMDTYDADASDGVPAAIQILGRDLEEEKILSIAQIVADAITEYQAKQA</sequence>
<proteinExistence type="inferred from homology"/>
<dbReference type="PANTHER" id="PTHR46072">
    <property type="entry name" value="AMIDASE-RELATED-RELATED"/>
    <property type="match status" value="1"/>
</dbReference>
<keyword evidence="2" id="KW-0378">Hydrolase</keyword>
<name>A0A9W8UJF4_AKAMU</name>
<dbReference type="EMBL" id="JAJHUN010000008">
    <property type="protein sequence ID" value="KAJ4152799.1"/>
    <property type="molecule type" value="Genomic_DNA"/>
</dbReference>
<keyword evidence="5" id="KW-1185">Reference proteome</keyword>
<dbReference type="InterPro" id="IPR036928">
    <property type="entry name" value="AS_sf"/>
</dbReference>
<dbReference type="InterPro" id="IPR023631">
    <property type="entry name" value="Amidase_dom"/>
</dbReference>
<dbReference type="AlphaFoldDB" id="A0A9W8UJF4"/>
<evidence type="ECO:0000256" key="2">
    <source>
        <dbReference type="ARBA" id="ARBA00022801"/>
    </source>
</evidence>
<dbReference type="Proteomes" id="UP001144673">
    <property type="component" value="Chromosome 5"/>
</dbReference>
<dbReference type="GeneID" id="80896478"/>
<feature type="domain" description="Amidase" evidence="3">
    <location>
        <begin position="8"/>
        <end position="117"/>
    </location>
</feature>